<comment type="caution">
    <text evidence="11">The sequence shown here is derived from an EMBL/GenBank/DDBJ whole genome shotgun (WGS) entry which is preliminary data.</text>
</comment>
<evidence type="ECO:0000256" key="7">
    <source>
        <dbReference type="ARBA" id="ARBA00022741"/>
    </source>
</evidence>
<dbReference type="NCBIfam" id="NF001492">
    <property type="entry name" value="PRK00346.2-2"/>
    <property type="match status" value="1"/>
</dbReference>
<evidence type="ECO:0000313" key="12">
    <source>
        <dbReference type="Proteomes" id="UP000053326"/>
    </source>
</evidence>
<evidence type="ECO:0000256" key="3">
    <source>
        <dbReference type="ARBA" id="ARBA00004496"/>
    </source>
</evidence>
<dbReference type="FunFam" id="3.40.1210.10:FF:000001">
    <property type="entry name" value="5'/3'-nucleotidase SurE"/>
    <property type="match status" value="1"/>
</dbReference>
<evidence type="ECO:0000256" key="2">
    <source>
        <dbReference type="ARBA" id="ARBA00001946"/>
    </source>
</evidence>
<feature type="binding site" evidence="9">
    <location>
        <position position="120"/>
    </location>
    <ligand>
        <name>a divalent metal cation</name>
        <dbReference type="ChEBI" id="CHEBI:60240"/>
    </ligand>
</feature>
<comment type="function">
    <text evidence="9">Nucleotidase that shows phosphatase activity on nucleoside 5'-monophosphates.</text>
</comment>
<evidence type="ECO:0000256" key="5">
    <source>
        <dbReference type="ARBA" id="ARBA00022490"/>
    </source>
</evidence>
<dbReference type="EMBL" id="LGFO01000001">
    <property type="protein sequence ID" value="KUK37275.1"/>
    <property type="molecule type" value="Genomic_DNA"/>
</dbReference>
<dbReference type="NCBIfam" id="NF001490">
    <property type="entry name" value="PRK00346.1-4"/>
    <property type="match status" value="1"/>
</dbReference>
<dbReference type="Gene3D" id="3.40.1210.10">
    <property type="entry name" value="Survival protein SurE-like phosphatase/nucleotidase"/>
    <property type="match status" value="1"/>
</dbReference>
<dbReference type="NCBIfam" id="TIGR00087">
    <property type="entry name" value="surE"/>
    <property type="match status" value="1"/>
</dbReference>
<dbReference type="Proteomes" id="UP000053326">
    <property type="component" value="Unassembled WGS sequence"/>
</dbReference>
<dbReference type="GO" id="GO:0008253">
    <property type="term" value="F:5'-nucleotidase activity"/>
    <property type="evidence" value="ECO:0007669"/>
    <property type="project" value="UniProtKB-UniRule"/>
</dbReference>
<dbReference type="GO" id="GO:0046872">
    <property type="term" value="F:metal ion binding"/>
    <property type="evidence" value="ECO:0007669"/>
    <property type="project" value="UniProtKB-UniRule"/>
</dbReference>
<sequence>MPASSLLRISLVRDRLYVEVVVAMKKLRILLTNDDSIYAPGLAVLWDALQDIAEVDVVAPDRERSATGHGITVDQPLRAERISMFDGRAWAVNGTPADCVKLAISCLLKERPDLVIAGINRGPNLGIDVLYSGTVSGALEGLISGIAALAVSVTDYHSPDYRYAASFTRKLAPLVVENGFCRDSLLNINVPSLPPEQIRGVKVTRLGNRKYVNCFETRTDPRGRAYYWLGGDVIDVIDDSSEMDTDVATIRENMVSITPIHIDLTNYRALNILKDLLGGLSGEEK</sequence>
<dbReference type="PANTHER" id="PTHR30457">
    <property type="entry name" value="5'-NUCLEOTIDASE SURE"/>
    <property type="match status" value="1"/>
</dbReference>
<dbReference type="SUPFAM" id="SSF64167">
    <property type="entry name" value="SurE-like"/>
    <property type="match status" value="1"/>
</dbReference>
<evidence type="ECO:0000256" key="1">
    <source>
        <dbReference type="ARBA" id="ARBA00000815"/>
    </source>
</evidence>
<evidence type="ECO:0000256" key="9">
    <source>
        <dbReference type="HAMAP-Rule" id="MF_00060"/>
    </source>
</evidence>
<keyword evidence="7 9" id="KW-0547">Nucleotide-binding</keyword>
<reference evidence="12" key="1">
    <citation type="journal article" date="2015" name="MBio">
        <title>Genome-Resolved Metagenomic Analysis Reveals Roles for Candidate Phyla and Other Microbial Community Members in Biogeochemical Transformations in Oil Reservoirs.</title>
        <authorList>
            <person name="Hu P."/>
            <person name="Tom L."/>
            <person name="Singh A."/>
            <person name="Thomas B.C."/>
            <person name="Baker B.J."/>
            <person name="Piceno Y.M."/>
            <person name="Andersen G.L."/>
            <person name="Banfield J.F."/>
        </authorList>
    </citation>
    <scope>NUCLEOTIDE SEQUENCE [LARGE SCALE GENOMIC DNA]</scope>
</reference>
<keyword evidence="5 9" id="KW-0963">Cytoplasm</keyword>
<comment type="similarity">
    <text evidence="4 9">Belongs to the SurE nucleotidase family.</text>
</comment>
<dbReference type="PATRIC" id="fig|85874.4.peg.460"/>
<comment type="catalytic activity">
    <reaction evidence="1 9">
        <text>a ribonucleoside 5'-phosphate + H2O = a ribonucleoside + phosphate</text>
        <dbReference type="Rhea" id="RHEA:12484"/>
        <dbReference type="ChEBI" id="CHEBI:15377"/>
        <dbReference type="ChEBI" id="CHEBI:18254"/>
        <dbReference type="ChEBI" id="CHEBI:43474"/>
        <dbReference type="ChEBI" id="CHEBI:58043"/>
        <dbReference type="EC" id="3.1.3.5"/>
    </reaction>
</comment>
<comment type="cofactor">
    <cofactor evidence="2">
        <name>Mg(2+)</name>
        <dbReference type="ChEBI" id="CHEBI:18420"/>
    </cofactor>
</comment>
<dbReference type="InterPro" id="IPR036523">
    <property type="entry name" value="SurE-like_sf"/>
</dbReference>
<dbReference type="Pfam" id="PF01975">
    <property type="entry name" value="SurE"/>
    <property type="match status" value="1"/>
</dbReference>
<feature type="binding site" evidence="9">
    <location>
        <position position="34"/>
    </location>
    <ligand>
        <name>a divalent metal cation</name>
        <dbReference type="ChEBI" id="CHEBI:60240"/>
    </ligand>
</feature>
<keyword evidence="8 9" id="KW-0378">Hydrolase</keyword>
<evidence type="ECO:0000256" key="4">
    <source>
        <dbReference type="ARBA" id="ARBA00011062"/>
    </source>
</evidence>
<feature type="binding site" evidence="9">
    <location>
        <position position="35"/>
    </location>
    <ligand>
        <name>a divalent metal cation</name>
        <dbReference type="ChEBI" id="CHEBI:60240"/>
    </ligand>
</feature>
<evidence type="ECO:0000313" key="11">
    <source>
        <dbReference type="EMBL" id="KUK37275.1"/>
    </source>
</evidence>
<dbReference type="InterPro" id="IPR030048">
    <property type="entry name" value="SurE"/>
</dbReference>
<accession>A0A101FHP9</accession>
<gene>
    <name evidence="9" type="primary">surE</name>
    <name evidence="11" type="ORF">XD66_0008</name>
</gene>
<name>A0A101FHP9_9THEO</name>
<organism evidence="11 12">
    <name type="scientific">Thermacetogenium phaeum</name>
    <dbReference type="NCBI Taxonomy" id="85874"/>
    <lineage>
        <taxon>Bacteria</taxon>
        <taxon>Bacillati</taxon>
        <taxon>Bacillota</taxon>
        <taxon>Clostridia</taxon>
        <taxon>Thermoanaerobacterales</taxon>
        <taxon>Thermoanaerobacteraceae</taxon>
        <taxon>Thermacetogenium</taxon>
    </lineage>
</organism>
<dbReference type="GO" id="GO:0005737">
    <property type="term" value="C:cytoplasm"/>
    <property type="evidence" value="ECO:0007669"/>
    <property type="project" value="UniProtKB-SubCell"/>
</dbReference>
<dbReference type="InterPro" id="IPR002828">
    <property type="entry name" value="SurE-like_Pase/nucleotidase"/>
</dbReference>
<evidence type="ECO:0000256" key="8">
    <source>
        <dbReference type="ARBA" id="ARBA00022801"/>
    </source>
</evidence>
<feature type="binding site" evidence="9">
    <location>
        <position position="65"/>
    </location>
    <ligand>
        <name>a divalent metal cation</name>
        <dbReference type="ChEBI" id="CHEBI:60240"/>
    </ligand>
</feature>
<keyword evidence="6 9" id="KW-0479">Metal-binding</keyword>
<dbReference type="GO" id="GO:0008254">
    <property type="term" value="F:3'-nucleotidase activity"/>
    <property type="evidence" value="ECO:0007669"/>
    <property type="project" value="TreeGrafter"/>
</dbReference>
<evidence type="ECO:0000259" key="10">
    <source>
        <dbReference type="Pfam" id="PF01975"/>
    </source>
</evidence>
<dbReference type="EC" id="3.1.3.5" evidence="9"/>
<dbReference type="HAMAP" id="MF_00060">
    <property type="entry name" value="SurE"/>
    <property type="match status" value="1"/>
</dbReference>
<dbReference type="GO" id="GO:0004309">
    <property type="term" value="F:exopolyphosphatase activity"/>
    <property type="evidence" value="ECO:0007669"/>
    <property type="project" value="TreeGrafter"/>
</dbReference>
<dbReference type="PANTHER" id="PTHR30457:SF12">
    <property type="entry name" value="5'_3'-NUCLEOTIDASE SURE"/>
    <property type="match status" value="1"/>
</dbReference>
<protein>
    <recommendedName>
        <fullName evidence="9">5'-nucleotidase SurE</fullName>
        <ecNumber evidence="9">3.1.3.5</ecNumber>
    </recommendedName>
    <alternativeName>
        <fullName evidence="9">Nucleoside 5'-monophosphate phosphohydrolase</fullName>
    </alternativeName>
</protein>
<dbReference type="AlphaFoldDB" id="A0A101FHP9"/>
<evidence type="ECO:0000256" key="6">
    <source>
        <dbReference type="ARBA" id="ARBA00022723"/>
    </source>
</evidence>
<comment type="subcellular location">
    <subcellularLocation>
        <location evidence="3 9">Cytoplasm</location>
    </subcellularLocation>
</comment>
<proteinExistence type="inferred from homology"/>
<dbReference type="GO" id="GO:0000166">
    <property type="term" value="F:nucleotide binding"/>
    <property type="evidence" value="ECO:0007669"/>
    <property type="project" value="UniProtKB-KW"/>
</dbReference>
<feature type="domain" description="Survival protein SurE-like phosphatase/nucleotidase" evidence="10">
    <location>
        <begin position="29"/>
        <end position="212"/>
    </location>
</feature>
<comment type="cofactor">
    <cofactor evidence="9">
        <name>a divalent metal cation</name>
        <dbReference type="ChEBI" id="CHEBI:60240"/>
    </cofactor>
    <text evidence="9">Binds 1 divalent metal cation per subunit.</text>
</comment>